<dbReference type="AlphaFoldDB" id="Q13ZS2"/>
<protein>
    <submittedName>
        <fullName evidence="1">Uncharacterized protein</fullName>
    </submittedName>
</protein>
<sequence>MGMAPRIFALWNPVIDPPSVGTLDLGKPQGSFGATQLGMCLGSTECFSLPSTTDSGVEALKKKIIRAPSDPVEALYDPVDPSLPRVAELGQPDRVVSLFFVASSVVCNFDRA</sequence>
<accession>Q13ZS2</accession>
<proteinExistence type="predicted"/>
<dbReference type="STRING" id="266265.Bxe_A2562"/>
<dbReference type="EMBL" id="CP000270">
    <property type="protein sequence ID" value="ABE30417.1"/>
    <property type="molecule type" value="Genomic_DNA"/>
</dbReference>
<evidence type="ECO:0000313" key="1">
    <source>
        <dbReference type="EMBL" id="ABE30417.1"/>
    </source>
</evidence>
<keyword evidence="2" id="KW-1185">Reference proteome</keyword>
<name>Q13ZS2_PARXL</name>
<reference evidence="1 2" key="1">
    <citation type="journal article" date="2006" name="Proc. Natl. Acad. Sci. U.S.A.">
        <title>Burkholderia xenovorans LB400 harbors a multi-replicon, 9.73-Mbp genome shaped for versatility.</title>
        <authorList>
            <person name="Chain P.S."/>
            <person name="Denef V.J."/>
            <person name="Konstantinidis K.T."/>
            <person name="Vergez L.M."/>
            <person name="Agullo L."/>
            <person name="Reyes V.L."/>
            <person name="Hauser L."/>
            <person name="Cordova M."/>
            <person name="Gomez L."/>
            <person name="Gonzalez M."/>
            <person name="Land M."/>
            <person name="Lao V."/>
            <person name="Larimer F."/>
            <person name="LiPuma J.J."/>
            <person name="Mahenthiralingam E."/>
            <person name="Malfatti S.A."/>
            <person name="Marx C.J."/>
            <person name="Parnell J.J."/>
            <person name="Ramette A."/>
            <person name="Richardson P."/>
            <person name="Seeger M."/>
            <person name="Smith D."/>
            <person name="Spilker T."/>
            <person name="Sul W.J."/>
            <person name="Tsoi T.V."/>
            <person name="Ulrich L.E."/>
            <person name="Zhulin I.B."/>
            <person name="Tiedje J.M."/>
        </authorList>
    </citation>
    <scope>NUCLEOTIDE SEQUENCE [LARGE SCALE GENOMIC DNA]</scope>
    <source>
        <strain evidence="1 2">LB400</strain>
    </source>
</reference>
<gene>
    <name evidence="1" type="ORF">Bxe_A2562</name>
</gene>
<dbReference type="Proteomes" id="UP000001817">
    <property type="component" value="Chromosome 1"/>
</dbReference>
<organism evidence="1 2">
    <name type="scientific">Paraburkholderia xenovorans (strain LB400)</name>
    <dbReference type="NCBI Taxonomy" id="266265"/>
    <lineage>
        <taxon>Bacteria</taxon>
        <taxon>Pseudomonadati</taxon>
        <taxon>Pseudomonadota</taxon>
        <taxon>Betaproteobacteria</taxon>
        <taxon>Burkholderiales</taxon>
        <taxon>Burkholderiaceae</taxon>
        <taxon>Paraburkholderia</taxon>
    </lineage>
</organism>
<evidence type="ECO:0000313" key="2">
    <source>
        <dbReference type="Proteomes" id="UP000001817"/>
    </source>
</evidence>
<dbReference type="KEGG" id="bxe:Bxe_A2562"/>